<name>A0A841EKD8_9ACTN</name>
<dbReference type="CDD" id="cd06170">
    <property type="entry name" value="LuxR_C_like"/>
    <property type="match status" value="1"/>
</dbReference>
<keyword evidence="4" id="KW-1185">Reference proteome</keyword>
<dbReference type="InterPro" id="IPR000792">
    <property type="entry name" value="Tscrpt_reg_LuxR_C"/>
</dbReference>
<dbReference type="Gene3D" id="1.25.40.10">
    <property type="entry name" value="Tetratricopeptide repeat domain"/>
    <property type="match status" value="1"/>
</dbReference>
<dbReference type="SUPFAM" id="SSF48452">
    <property type="entry name" value="TPR-like"/>
    <property type="match status" value="1"/>
</dbReference>
<dbReference type="PROSITE" id="PS50043">
    <property type="entry name" value="HTH_LUXR_2"/>
    <property type="match status" value="1"/>
</dbReference>
<dbReference type="AlphaFoldDB" id="A0A841EKD8"/>
<accession>A0A841EKD8</accession>
<comment type="caution">
    <text evidence="3">The sequence shown here is derived from an EMBL/GenBank/DDBJ whole genome shotgun (WGS) entry which is preliminary data.</text>
</comment>
<keyword evidence="1" id="KW-0238">DNA-binding</keyword>
<dbReference type="InterPro" id="IPR039420">
    <property type="entry name" value="WalR-like"/>
</dbReference>
<evidence type="ECO:0000313" key="3">
    <source>
        <dbReference type="EMBL" id="MBB5999881.1"/>
    </source>
</evidence>
<proteinExistence type="predicted"/>
<dbReference type="PANTHER" id="PTHR43214">
    <property type="entry name" value="TWO-COMPONENT RESPONSE REGULATOR"/>
    <property type="match status" value="1"/>
</dbReference>
<dbReference type="EMBL" id="JACHLY010000001">
    <property type="protein sequence ID" value="MBB5999881.1"/>
    <property type="molecule type" value="Genomic_DNA"/>
</dbReference>
<dbReference type="InterPro" id="IPR011990">
    <property type="entry name" value="TPR-like_helical_dom_sf"/>
</dbReference>
<sequence length="549" mass="58441">MEAPLEQARDAYADLRWHDAYVQFRAAREAGELGVDDLAALADAAWWLGRNDESLTLSERVYRCRLQHDDAARAAQLAVEVGFLWLIRGEPTIGSGWISRAARLLQDVPECGAHGYLRYLEAAQALDQGRFADALDAARHIRQLADRCDDRTLYAGGLVTEGIAVVKEGRVGEGLAVLDEAMLPVRAGEVAPKWAGNLYCQLMSLFIETADLRRARDWTAATERWCDWHSSPAMFAGVCRVHRAQLLRLAGAWGDAEQHATQACRDLADMNVGVVAEGHYVLGDLCRLRGDLAGARAAYDRADELGRDPQPGRALLRLAEGCCAPAGRELRTALAGTDQPLGRAPLLSAQVDVAAAAGDADLARRAAGELGDVASTYGTAGLVAAARQAAGTARLVAGEAERALPLLRDAMRRWRALDARFDAARARFLLARALHALGDVDAAARASAAAAAVFAELGAAGARCAFAAPPEAGAAGEGALPGGLSPREAEVLTCVAAGHANRRIAHALAISERTVERHLANIFRKLDVASRTEAACYAFEHGLAHPRGS</sequence>
<dbReference type="GO" id="GO:0003677">
    <property type="term" value="F:DNA binding"/>
    <property type="evidence" value="ECO:0007669"/>
    <property type="project" value="UniProtKB-KW"/>
</dbReference>
<dbReference type="Pfam" id="PF00196">
    <property type="entry name" value="GerE"/>
    <property type="match status" value="1"/>
</dbReference>
<dbReference type="GO" id="GO:0006355">
    <property type="term" value="P:regulation of DNA-templated transcription"/>
    <property type="evidence" value="ECO:0007669"/>
    <property type="project" value="InterPro"/>
</dbReference>
<dbReference type="SMART" id="SM00421">
    <property type="entry name" value="HTH_LUXR"/>
    <property type="match status" value="1"/>
</dbReference>
<dbReference type="InterPro" id="IPR016032">
    <property type="entry name" value="Sig_transdc_resp-reg_C-effctor"/>
</dbReference>
<dbReference type="PRINTS" id="PR00038">
    <property type="entry name" value="HTHLUXR"/>
</dbReference>
<dbReference type="SUPFAM" id="SSF46894">
    <property type="entry name" value="C-terminal effector domain of the bipartite response regulators"/>
    <property type="match status" value="1"/>
</dbReference>
<feature type="domain" description="HTH luxR-type" evidence="2">
    <location>
        <begin position="477"/>
        <end position="542"/>
    </location>
</feature>
<protein>
    <submittedName>
        <fullName evidence="3">ATP/maltotriose-dependent transcriptional regulator MalT</fullName>
    </submittedName>
</protein>
<dbReference type="PROSITE" id="PS00622">
    <property type="entry name" value="HTH_LUXR_1"/>
    <property type="match status" value="1"/>
</dbReference>
<evidence type="ECO:0000259" key="2">
    <source>
        <dbReference type="PROSITE" id="PS50043"/>
    </source>
</evidence>
<evidence type="ECO:0000313" key="4">
    <source>
        <dbReference type="Proteomes" id="UP000578077"/>
    </source>
</evidence>
<dbReference type="InterPro" id="IPR036388">
    <property type="entry name" value="WH-like_DNA-bd_sf"/>
</dbReference>
<dbReference type="RefSeq" id="WP_184637006.1">
    <property type="nucleotide sequence ID" value="NZ_BAABKT010000001.1"/>
</dbReference>
<dbReference type="Proteomes" id="UP000578077">
    <property type="component" value="Unassembled WGS sequence"/>
</dbReference>
<gene>
    <name evidence="3" type="ORF">HNR25_003632</name>
</gene>
<evidence type="ECO:0000256" key="1">
    <source>
        <dbReference type="ARBA" id="ARBA00023125"/>
    </source>
</evidence>
<organism evidence="3 4">
    <name type="scientific">Streptomonospora salina</name>
    <dbReference type="NCBI Taxonomy" id="104205"/>
    <lineage>
        <taxon>Bacteria</taxon>
        <taxon>Bacillati</taxon>
        <taxon>Actinomycetota</taxon>
        <taxon>Actinomycetes</taxon>
        <taxon>Streptosporangiales</taxon>
        <taxon>Nocardiopsidaceae</taxon>
        <taxon>Streptomonospora</taxon>
    </lineage>
</organism>
<dbReference type="Gene3D" id="1.10.10.10">
    <property type="entry name" value="Winged helix-like DNA-binding domain superfamily/Winged helix DNA-binding domain"/>
    <property type="match status" value="1"/>
</dbReference>
<reference evidence="3 4" key="1">
    <citation type="submission" date="2020-08" db="EMBL/GenBank/DDBJ databases">
        <title>Sequencing the genomes of 1000 actinobacteria strains.</title>
        <authorList>
            <person name="Klenk H.-P."/>
        </authorList>
    </citation>
    <scope>NUCLEOTIDE SEQUENCE [LARGE SCALE GENOMIC DNA]</scope>
    <source>
        <strain evidence="3 4">DSM 44593</strain>
    </source>
</reference>